<organism evidence="6">
    <name type="scientific">hydrothermal vent metagenome</name>
    <dbReference type="NCBI Taxonomy" id="652676"/>
    <lineage>
        <taxon>unclassified sequences</taxon>
        <taxon>metagenomes</taxon>
        <taxon>ecological metagenomes</taxon>
    </lineage>
</organism>
<keyword evidence="3 5" id="KW-1133">Transmembrane helix</keyword>
<name>A0A3B0TB96_9ZZZZ</name>
<sequence>MAGAIREIVFGAEDGAVQNTALIGGMVGAGLTNRVIVIVGLINAIAGVLSMSMGTYLSSKAERDTHLATTDATVSSTRTFSPGRDAAVMAVAYAGGALVPITPFTMGFISPSQAIRVAMVATGLTLFALGVGKAIVSRQKLLGSGLEMLLLAAAAGISGYALGVAAGAMFGVDV</sequence>
<gene>
    <name evidence="6" type="ORF">MNBD_ACTINO02-2550</name>
</gene>
<feature type="transmembrane region" description="Helical" evidence="5">
    <location>
        <begin position="115"/>
        <end position="136"/>
    </location>
</feature>
<dbReference type="PANTHER" id="PTHR31851">
    <property type="entry name" value="FE(2+)/MN(2+) TRANSPORTER PCL1"/>
    <property type="match status" value="1"/>
</dbReference>
<evidence type="ECO:0000256" key="3">
    <source>
        <dbReference type="ARBA" id="ARBA00022989"/>
    </source>
</evidence>
<dbReference type="InterPro" id="IPR008217">
    <property type="entry name" value="Ccc1_fam"/>
</dbReference>
<evidence type="ECO:0000313" key="6">
    <source>
        <dbReference type="EMBL" id="VAW09369.1"/>
    </source>
</evidence>
<evidence type="ECO:0000256" key="5">
    <source>
        <dbReference type="SAM" id="Phobius"/>
    </source>
</evidence>
<dbReference type="AlphaFoldDB" id="A0A3B0TB96"/>
<evidence type="ECO:0008006" key="7">
    <source>
        <dbReference type="Google" id="ProtNLM"/>
    </source>
</evidence>
<accession>A0A3B0TB96</accession>
<evidence type="ECO:0000256" key="4">
    <source>
        <dbReference type="ARBA" id="ARBA00023136"/>
    </source>
</evidence>
<dbReference type="GO" id="GO:0005384">
    <property type="term" value="F:manganese ion transmembrane transporter activity"/>
    <property type="evidence" value="ECO:0007669"/>
    <property type="project" value="InterPro"/>
</dbReference>
<feature type="transmembrane region" description="Helical" evidence="5">
    <location>
        <begin position="148"/>
        <end position="172"/>
    </location>
</feature>
<evidence type="ECO:0000256" key="1">
    <source>
        <dbReference type="ARBA" id="ARBA00004127"/>
    </source>
</evidence>
<reference evidence="6" key="1">
    <citation type="submission" date="2018-06" db="EMBL/GenBank/DDBJ databases">
        <authorList>
            <person name="Zhirakovskaya E."/>
        </authorList>
    </citation>
    <scope>NUCLEOTIDE SEQUENCE</scope>
</reference>
<dbReference type="EMBL" id="UOEK01000563">
    <property type="protein sequence ID" value="VAW09369.1"/>
    <property type="molecule type" value="Genomic_DNA"/>
</dbReference>
<comment type="subcellular location">
    <subcellularLocation>
        <location evidence="1">Endomembrane system</location>
        <topology evidence="1">Multi-pass membrane protein</topology>
    </subcellularLocation>
</comment>
<protein>
    <recommendedName>
        <fullName evidence="7">VIT family protein</fullName>
    </recommendedName>
</protein>
<proteinExistence type="predicted"/>
<keyword evidence="2 5" id="KW-0812">Transmembrane</keyword>
<feature type="transmembrane region" description="Helical" evidence="5">
    <location>
        <begin position="86"/>
        <end position="109"/>
    </location>
</feature>
<dbReference type="GO" id="GO:0012505">
    <property type="term" value="C:endomembrane system"/>
    <property type="evidence" value="ECO:0007669"/>
    <property type="project" value="UniProtKB-SubCell"/>
</dbReference>
<dbReference type="Pfam" id="PF01988">
    <property type="entry name" value="VIT1"/>
    <property type="match status" value="2"/>
</dbReference>
<keyword evidence="4 5" id="KW-0472">Membrane</keyword>
<evidence type="ECO:0000256" key="2">
    <source>
        <dbReference type="ARBA" id="ARBA00022692"/>
    </source>
</evidence>
<dbReference type="GO" id="GO:0030026">
    <property type="term" value="P:intracellular manganese ion homeostasis"/>
    <property type="evidence" value="ECO:0007669"/>
    <property type="project" value="InterPro"/>
</dbReference>
<feature type="transmembrane region" description="Helical" evidence="5">
    <location>
        <begin position="35"/>
        <end position="57"/>
    </location>
</feature>